<gene>
    <name evidence="11" type="ORF">FOL47_001582</name>
</gene>
<keyword evidence="12" id="KW-1185">Reference proteome</keyword>
<dbReference type="Proteomes" id="UP000591131">
    <property type="component" value="Unassembled WGS sequence"/>
</dbReference>
<protein>
    <recommendedName>
        <fullName evidence="3 8">Carbonic anhydrase</fullName>
        <ecNumber evidence="3 8">4.2.1.1</ecNumber>
    </recommendedName>
</protein>
<dbReference type="SMART" id="SM01057">
    <property type="entry name" value="Carb_anhydrase"/>
    <property type="match status" value="1"/>
</dbReference>
<evidence type="ECO:0000256" key="9">
    <source>
        <dbReference type="SAM" id="SignalP"/>
    </source>
</evidence>
<dbReference type="AlphaFoldDB" id="A0A7J6MI35"/>
<comment type="similarity">
    <text evidence="2 8">Belongs to the alpha-carbonic anhydrase family.</text>
</comment>
<proteinExistence type="inferred from homology"/>
<evidence type="ECO:0000313" key="11">
    <source>
        <dbReference type="EMBL" id="KAF4671238.1"/>
    </source>
</evidence>
<comment type="function">
    <text evidence="1 8">Reversible hydration of carbon dioxide.</text>
</comment>
<keyword evidence="5 8" id="KW-0862">Zinc</keyword>
<keyword evidence="6 8" id="KW-0456">Lyase</keyword>
<dbReference type="InterPro" id="IPR001148">
    <property type="entry name" value="CA_dom"/>
</dbReference>
<comment type="cofactor">
    <cofactor evidence="8">
        <name>Zn(2+)</name>
        <dbReference type="ChEBI" id="CHEBI:29105"/>
    </cofactor>
</comment>
<feature type="chain" id="PRO_5029443358" description="Carbonic anhydrase" evidence="9">
    <location>
        <begin position="16"/>
        <end position="293"/>
    </location>
</feature>
<evidence type="ECO:0000256" key="6">
    <source>
        <dbReference type="ARBA" id="ARBA00023239"/>
    </source>
</evidence>
<dbReference type="EC" id="4.2.1.1" evidence="3 8"/>
<evidence type="ECO:0000313" key="12">
    <source>
        <dbReference type="Proteomes" id="UP000591131"/>
    </source>
</evidence>
<comment type="catalytic activity">
    <reaction evidence="7 8">
        <text>hydrogencarbonate + H(+) = CO2 + H2O</text>
        <dbReference type="Rhea" id="RHEA:10748"/>
        <dbReference type="ChEBI" id="CHEBI:15377"/>
        <dbReference type="ChEBI" id="CHEBI:15378"/>
        <dbReference type="ChEBI" id="CHEBI:16526"/>
        <dbReference type="ChEBI" id="CHEBI:17544"/>
        <dbReference type="EC" id="4.2.1.1"/>
    </reaction>
</comment>
<dbReference type="Gene3D" id="3.10.200.10">
    <property type="entry name" value="Alpha carbonic anhydrase"/>
    <property type="match status" value="1"/>
</dbReference>
<feature type="domain" description="Alpha-carbonic anhydrase" evidence="10">
    <location>
        <begin position="16"/>
        <end position="258"/>
    </location>
</feature>
<dbReference type="InterPro" id="IPR036398">
    <property type="entry name" value="CA_dom_sf"/>
</dbReference>
<evidence type="ECO:0000256" key="8">
    <source>
        <dbReference type="RuleBase" id="RU367011"/>
    </source>
</evidence>
<evidence type="ECO:0000259" key="10">
    <source>
        <dbReference type="PROSITE" id="PS51144"/>
    </source>
</evidence>
<dbReference type="GO" id="GO:0004089">
    <property type="term" value="F:carbonate dehydratase activity"/>
    <property type="evidence" value="ECO:0007669"/>
    <property type="project" value="UniProtKB-UniRule"/>
</dbReference>
<name>A0A7J6MI35_PERCH</name>
<sequence length="293" mass="32638">MISAVAFFLVYSSYAQEWNYSAQNAWPGFCTTGNRQSPINIANVDSNEFAPPFTMRYGTASKVGVHAEIDLAIEIPDANDFTVKGVYGVEQDTFRLTYMDMHWHSDDSQGSEHRINGRQFAYELHFAHYNTKYSNFTEALKHSDGVVAIGVLSSVGPELPGLTKVLDSMDAQNHGSLEEFDVTAMAPPDLATNFYLYNGSGTTPACEEVMVWIVAKTRMTVSEEQLNRLRALKYNGSSIGPNHRNAQPLNGRRVLSSQESKSFAMYSRVPQYIFIIIIVLASALSELDSKYVL</sequence>
<comment type="caution">
    <text evidence="11">The sequence shown here is derived from an EMBL/GenBank/DDBJ whole genome shotgun (WGS) entry which is preliminary data.</text>
</comment>
<evidence type="ECO:0000256" key="5">
    <source>
        <dbReference type="ARBA" id="ARBA00022833"/>
    </source>
</evidence>
<keyword evidence="4 8" id="KW-0479">Metal-binding</keyword>
<dbReference type="GO" id="GO:0008270">
    <property type="term" value="F:zinc ion binding"/>
    <property type="evidence" value="ECO:0007669"/>
    <property type="project" value="UniProtKB-UniRule"/>
</dbReference>
<dbReference type="InterPro" id="IPR023561">
    <property type="entry name" value="Carbonic_anhydrase_a-class"/>
</dbReference>
<keyword evidence="9" id="KW-0732">Signal</keyword>
<dbReference type="InterPro" id="IPR018338">
    <property type="entry name" value="Carbonic_anhydrase_a-class_CS"/>
</dbReference>
<dbReference type="PROSITE" id="PS00162">
    <property type="entry name" value="ALPHA_CA_1"/>
    <property type="match status" value="1"/>
</dbReference>
<evidence type="ECO:0000256" key="1">
    <source>
        <dbReference type="ARBA" id="ARBA00002904"/>
    </source>
</evidence>
<dbReference type="EMBL" id="JAAPAO010000139">
    <property type="protein sequence ID" value="KAF4671238.1"/>
    <property type="molecule type" value="Genomic_DNA"/>
</dbReference>
<evidence type="ECO:0000256" key="3">
    <source>
        <dbReference type="ARBA" id="ARBA00012925"/>
    </source>
</evidence>
<dbReference type="PROSITE" id="PS51144">
    <property type="entry name" value="ALPHA_CA_2"/>
    <property type="match status" value="1"/>
</dbReference>
<dbReference type="Pfam" id="PF00194">
    <property type="entry name" value="Carb_anhydrase"/>
    <property type="match status" value="1"/>
</dbReference>
<dbReference type="PANTHER" id="PTHR18952:SF265">
    <property type="entry name" value="CARBONIC ANHYDRASE"/>
    <property type="match status" value="1"/>
</dbReference>
<evidence type="ECO:0000256" key="2">
    <source>
        <dbReference type="ARBA" id="ARBA00010718"/>
    </source>
</evidence>
<dbReference type="PANTHER" id="PTHR18952">
    <property type="entry name" value="CARBONIC ANHYDRASE"/>
    <property type="match status" value="1"/>
</dbReference>
<evidence type="ECO:0000256" key="7">
    <source>
        <dbReference type="ARBA" id="ARBA00048348"/>
    </source>
</evidence>
<accession>A0A7J6MI35</accession>
<organism evidence="11 12">
    <name type="scientific">Perkinsus chesapeaki</name>
    <name type="common">Clam parasite</name>
    <name type="synonym">Perkinsus andrewsi</name>
    <dbReference type="NCBI Taxonomy" id="330153"/>
    <lineage>
        <taxon>Eukaryota</taxon>
        <taxon>Sar</taxon>
        <taxon>Alveolata</taxon>
        <taxon>Perkinsozoa</taxon>
        <taxon>Perkinsea</taxon>
        <taxon>Perkinsida</taxon>
        <taxon>Perkinsidae</taxon>
        <taxon>Perkinsus</taxon>
    </lineage>
</organism>
<dbReference type="OrthoDB" id="5986706at2759"/>
<evidence type="ECO:0000256" key="4">
    <source>
        <dbReference type="ARBA" id="ARBA00022723"/>
    </source>
</evidence>
<feature type="signal peptide" evidence="9">
    <location>
        <begin position="1"/>
        <end position="15"/>
    </location>
</feature>
<reference evidence="11 12" key="1">
    <citation type="submission" date="2020-04" db="EMBL/GenBank/DDBJ databases">
        <title>Perkinsus chesapeaki whole genome sequence.</title>
        <authorList>
            <person name="Bogema D.R."/>
        </authorList>
    </citation>
    <scope>NUCLEOTIDE SEQUENCE [LARGE SCALE GENOMIC DNA]</scope>
    <source>
        <strain evidence="11">ATCC PRA-425</strain>
    </source>
</reference>
<dbReference type="SUPFAM" id="SSF51069">
    <property type="entry name" value="Carbonic anhydrase"/>
    <property type="match status" value="1"/>
</dbReference>